<gene>
    <name evidence="1" type="ORF">SAMCFNEI73_pA0172</name>
</gene>
<keyword evidence="2" id="KW-1185">Reference proteome</keyword>
<dbReference type="EMBL" id="CP013108">
    <property type="protein sequence ID" value="APG93147.1"/>
    <property type="molecule type" value="Genomic_DNA"/>
</dbReference>
<evidence type="ECO:0000313" key="2">
    <source>
        <dbReference type="Proteomes" id="UP000182306"/>
    </source>
</evidence>
<sequence length="45" mass="5209">MSLPFPSKLADNLALKRNMAPTIRDVPFRRCQVFLNEGKVIHDRI</sequence>
<dbReference type="RefSeq" id="WP_156911503.1">
    <property type="nucleotide sequence ID" value="NZ_CP013108.1"/>
</dbReference>
<name>A0A1L3LSU0_9HYPH</name>
<dbReference type="Proteomes" id="UP000182306">
    <property type="component" value="Plasmid A"/>
</dbReference>
<proteinExistence type="predicted"/>
<organism evidence="1 2">
    <name type="scientific">Sinorhizobium americanum</name>
    <dbReference type="NCBI Taxonomy" id="194963"/>
    <lineage>
        <taxon>Bacteria</taxon>
        <taxon>Pseudomonadati</taxon>
        <taxon>Pseudomonadota</taxon>
        <taxon>Alphaproteobacteria</taxon>
        <taxon>Hyphomicrobiales</taxon>
        <taxon>Rhizobiaceae</taxon>
        <taxon>Sinorhizobium/Ensifer group</taxon>
        <taxon>Sinorhizobium</taxon>
    </lineage>
</organism>
<accession>A0A1L3LSU0</accession>
<protein>
    <submittedName>
        <fullName evidence="1">Uncharacterized protein</fullName>
    </submittedName>
</protein>
<dbReference type="KEGG" id="same:SAMCFNEI73_pA0172"/>
<dbReference type="AlphaFoldDB" id="A0A1L3LSU0"/>
<keyword evidence="1" id="KW-0614">Plasmid</keyword>
<geneLocation type="plasmid" evidence="1 2">
    <name>A</name>
</geneLocation>
<evidence type="ECO:0000313" key="1">
    <source>
        <dbReference type="EMBL" id="APG93147.1"/>
    </source>
</evidence>
<reference evidence="1 2" key="1">
    <citation type="submission" date="2015-10" db="EMBL/GenBank/DDBJ databases">
        <title>Genomic differences between typical nodule nitrogen-fixing rhizobial strains and those coming from bean seeds.</title>
        <authorList>
            <person name="Peralta H."/>
            <person name="Aguilar-Vera A."/>
            <person name="Diaz R."/>
            <person name="Mora Y."/>
            <person name="Martinez-Batallar G."/>
            <person name="Salazar E."/>
            <person name="Vargas-Lagunas C."/>
            <person name="Encarnacion S."/>
            <person name="Girard L."/>
            <person name="Mora J."/>
        </authorList>
    </citation>
    <scope>NUCLEOTIDE SEQUENCE [LARGE SCALE GENOMIC DNA]</scope>
    <source>
        <strain evidence="1 2">CFNEI 73</strain>
        <plasmid evidence="1 2">A</plasmid>
    </source>
</reference>